<dbReference type="RefSeq" id="WP_188158562.1">
    <property type="nucleotide sequence ID" value="NZ_BMGH01000001.1"/>
</dbReference>
<dbReference type="NCBIfam" id="NF003974">
    <property type="entry name" value="PRK05467.1-3"/>
    <property type="match status" value="1"/>
</dbReference>
<evidence type="ECO:0000256" key="5">
    <source>
        <dbReference type="ARBA" id="ARBA00023002"/>
    </source>
</evidence>
<evidence type="ECO:0000256" key="7">
    <source>
        <dbReference type="HAMAP-Rule" id="MF_00657"/>
    </source>
</evidence>
<dbReference type="Gene3D" id="2.60.120.620">
    <property type="entry name" value="q2cbj1_9rhob like domain"/>
    <property type="match status" value="1"/>
</dbReference>
<evidence type="ECO:0000259" key="8">
    <source>
        <dbReference type="PROSITE" id="PS51471"/>
    </source>
</evidence>
<feature type="binding site" evidence="7">
    <location>
        <position position="157"/>
    </location>
    <ligand>
        <name>Fe cation</name>
        <dbReference type="ChEBI" id="CHEBI:24875"/>
    </ligand>
</feature>
<dbReference type="SMART" id="SM00702">
    <property type="entry name" value="P4Hc"/>
    <property type="match status" value="1"/>
</dbReference>
<evidence type="ECO:0000256" key="6">
    <source>
        <dbReference type="ARBA" id="ARBA00023004"/>
    </source>
</evidence>
<dbReference type="InterPro" id="IPR006620">
    <property type="entry name" value="Pro_4_hyd_alph"/>
</dbReference>
<dbReference type="GO" id="GO:0006974">
    <property type="term" value="P:DNA damage response"/>
    <property type="evidence" value="ECO:0007669"/>
    <property type="project" value="TreeGrafter"/>
</dbReference>
<evidence type="ECO:0000256" key="1">
    <source>
        <dbReference type="ARBA" id="ARBA00001961"/>
    </source>
</evidence>
<dbReference type="PANTHER" id="PTHR41536">
    <property type="entry name" value="PKHD-TYPE HYDROXYLASE YBIX"/>
    <property type="match status" value="1"/>
</dbReference>
<dbReference type="HAMAP" id="MF_00657">
    <property type="entry name" value="Hydroxyl_YbiX"/>
    <property type="match status" value="1"/>
</dbReference>
<feature type="binding site" evidence="7">
    <location>
        <position position="98"/>
    </location>
    <ligand>
        <name>Fe cation</name>
        <dbReference type="ChEBI" id="CHEBI:24875"/>
    </ligand>
</feature>
<dbReference type="InterPro" id="IPR023550">
    <property type="entry name" value="PKHD_hydroxylase"/>
</dbReference>
<evidence type="ECO:0000256" key="3">
    <source>
        <dbReference type="ARBA" id="ARBA00022896"/>
    </source>
</evidence>
<evidence type="ECO:0000256" key="2">
    <source>
        <dbReference type="ARBA" id="ARBA00022723"/>
    </source>
</evidence>
<evidence type="ECO:0000256" key="4">
    <source>
        <dbReference type="ARBA" id="ARBA00022964"/>
    </source>
</evidence>
<reference evidence="9" key="1">
    <citation type="journal article" date="2014" name="Int. J. Syst. Evol. Microbiol.">
        <title>Complete genome sequence of Corynebacterium casei LMG S-19264T (=DSM 44701T), isolated from a smear-ripened cheese.</title>
        <authorList>
            <consortium name="US DOE Joint Genome Institute (JGI-PGF)"/>
            <person name="Walter F."/>
            <person name="Albersmeier A."/>
            <person name="Kalinowski J."/>
            <person name="Ruckert C."/>
        </authorList>
    </citation>
    <scope>NUCLEOTIDE SEQUENCE</scope>
    <source>
        <strain evidence="9">CGMCC 1.12921</strain>
    </source>
</reference>
<dbReference type="GO" id="GO:0005506">
    <property type="term" value="F:iron ion binding"/>
    <property type="evidence" value="ECO:0007669"/>
    <property type="project" value="UniProtKB-UniRule"/>
</dbReference>
<dbReference type="GO" id="GO:0016706">
    <property type="term" value="F:2-oxoglutarate-dependent dioxygenase activity"/>
    <property type="evidence" value="ECO:0007669"/>
    <property type="project" value="UniProtKB-UniRule"/>
</dbReference>
<dbReference type="GO" id="GO:0031418">
    <property type="term" value="F:L-ascorbic acid binding"/>
    <property type="evidence" value="ECO:0007669"/>
    <property type="project" value="UniProtKB-KW"/>
</dbReference>
<keyword evidence="5 7" id="KW-0560">Oxidoreductase</keyword>
<name>A0A8J2V352_9PROT</name>
<dbReference type="GO" id="GO:0006879">
    <property type="term" value="P:intracellular iron ion homeostasis"/>
    <property type="evidence" value="ECO:0007669"/>
    <property type="project" value="TreeGrafter"/>
</dbReference>
<dbReference type="InterPro" id="IPR005123">
    <property type="entry name" value="Oxoglu/Fe-dep_dioxygenase_dom"/>
</dbReference>
<comment type="cofactor">
    <cofactor evidence="7">
        <name>Fe(2+)</name>
        <dbReference type="ChEBI" id="CHEBI:29033"/>
    </cofactor>
    <text evidence="7">Binds 1 Fe(2+) ion per subunit.</text>
</comment>
<dbReference type="NCBIfam" id="NF003975">
    <property type="entry name" value="PRK05467.1-4"/>
    <property type="match status" value="1"/>
</dbReference>
<keyword evidence="3 7" id="KW-0847">Vitamin C</keyword>
<keyword evidence="2 7" id="KW-0479">Metal-binding</keyword>
<dbReference type="PANTHER" id="PTHR41536:SF1">
    <property type="entry name" value="PKHD-TYPE HYDROXYLASE YBIX"/>
    <property type="match status" value="1"/>
</dbReference>
<feature type="binding site" evidence="7">
    <location>
        <position position="167"/>
    </location>
    <ligand>
        <name>2-oxoglutarate</name>
        <dbReference type="ChEBI" id="CHEBI:16810"/>
    </ligand>
</feature>
<organism evidence="9 10">
    <name type="scientific">Aquisalinus flavus</name>
    <dbReference type="NCBI Taxonomy" id="1526572"/>
    <lineage>
        <taxon>Bacteria</taxon>
        <taxon>Pseudomonadati</taxon>
        <taxon>Pseudomonadota</taxon>
        <taxon>Alphaproteobacteria</taxon>
        <taxon>Parvularculales</taxon>
        <taxon>Parvularculaceae</taxon>
        <taxon>Aquisalinus</taxon>
    </lineage>
</organism>
<keyword evidence="6 7" id="KW-0408">Iron</keyword>
<dbReference type="EMBL" id="BMGH01000001">
    <property type="protein sequence ID" value="GGD11168.1"/>
    <property type="molecule type" value="Genomic_DNA"/>
</dbReference>
<dbReference type="Gene3D" id="4.10.860.20">
    <property type="entry name" value="Rabenosyn, Rab binding domain"/>
    <property type="match status" value="1"/>
</dbReference>
<dbReference type="AlphaFoldDB" id="A0A8J2V352"/>
<protein>
    <submittedName>
        <fullName evidence="9">PKHD-type hydroxylase</fullName>
    </submittedName>
</protein>
<reference evidence="9" key="2">
    <citation type="submission" date="2020-09" db="EMBL/GenBank/DDBJ databases">
        <authorList>
            <person name="Sun Q."/>
            <person name="Zhou Y."/>
        </authorList>
    </citation>
    <scope>NUCLEOTIDE SEQUENCE</scope>
    <source>
        <strain evidence="9">CGMCC 1.12921</strain>
    </source>
</reference>
<keyword evidence="10" id="KW-1185">Reference proteome</keyword>
<proteinExistence type="inferred from homology"/>
<feature type="domain" description="Fe2OG dioxygenase" evidence="8">
    <location>
        <begin position="78"/>
        <end position="176"/>
    </location>
</feature>
<accession>A0A8J2V352</accession>
<sequence length="225" mass="24519">MLITISSLLNQTELAETRDALETVEWSDGAKTAGRTARNVKQNRQADLSGSRGQALHELLLRKISGHPVLQAAARPAKFSRLLISETADHGGYGDHTDNALMGRGAARIRTDLSFTLFLSEPARYEGGELVIDMPGYTQAVKPDAGDLVLYPSGTIHQVAPVTKGTRIACVGWLQSLIRDAACREILFDMENLRASLRASLPQGSRELLTLDKSIANLVRLWAET</sequence>
<keyword evidence="4 7" id="KW-0223">Dioxygenase</keyword>
<dbReference type="Pfam" id="PF13640">
    <property type="entry name" value="2OG-FeII_Oxy_3"/>
    <property type="match status" value="1"/>
</dbReference>
<comment type="caution">
    <text evidence="9">The sequence shown here is derived from an EMBL/GenBank/DDBJ whole genome shotgun (WGS) entry which is preliminary data.</text>
</comment>
<evidence type="ECO:0000313" key="9">
    <source>
        <dbReference type="EMBL" id="GGD11168.1"/>
    </source>
</evidence>
<comment type="cofactor">
    <cofactor evidence="1 7">
        <name>L-ascorbate</name>
        <dbReference type="ChEBI" id="CHEBI:38290"/>
    </cofactor>
</comment>
<feature type="binding site" evidence="7">
    <location>
        <position position="96"/>
    </location>
    <ligand>
        <name>Fe cation</name>
        <dbReference type="ChEBI" id="CHEBI:24875"/>
    </ligand>
</feature>
<dbReference type="Proteomes" id="UP000613582">
    <property type="component" value="Unassembled WGS sequence"/>
</dbReference>
<gene>
    <name evidence="9" type="primary">piuC</name>
    <name evidence="9" type="ORF">GCM10011342_19970</name>
</gene>
<dbReference type="PROSITE" id="PS51471">
    <property type="entry name" value="FE2OG_OXY"/>
    <property type="match status" value="1"/>
</dbReference>
<dbReference type="InterPro" id="IPR044862">
    <property type="entry name" value="Pro_4_hyd_alph_FE2OG_OXY"/>
</dbReference>
<evidence type="ECO:0000313" key="10">
    <source>
        <dbReference type="Proteomes" id="UP000613582"/>
    </source>
</evidence>